<evidence type="ECO:0000256" key="6">
    <source>
        <dbReference type="SAM" id="Phobius"/>
    </source>
</evidence>
<dbReference type="SUPFAM" id="SSF103473">
    <property type="entry name" value="MFS general substrate transporter"/>
    <property type="match status" value="1"/>
</dbReference>
<keyword evidence="4 6" id="KW-1133">Transmembrane helix</keyword>
<feature type="transmembrane region" description="Helical" evidence="6">
    <location>
        <begin position="38"/>
        <end position="62"/>
    </location>
</feature>
<evidence type="ECO:0000256" key="2">
    <source>
        <dbReference type="ARBA" id="ARBA00022448"/>
    </source>
</evidence>
<dbReference type="PANTHER" id="PTHR23531">
    <property type="entry name" value="QUINOLENE RESISTANCE PROTEIN NORA"/>
    <property type="match status" value="1"/>
</dbReference>
<evidence type="ECO:0000256" key="3">
    <source>
        <dbReference type="ARBA" id="ARBA00022692"/>
    </source>
</evidence>
<organism evidence="8 9">
    <name type="scientific">Fontibacillus panacisegetis</name>
    <dbReference type="NCBI Taxonomy" id="670482"/>
    <lineage>
        <taxon>Bacteria</taxon>
        <taxon>Bacillati</taxon>
        <taxon>Bacillota</taxon>
        <taxon>Bacilli</taxon>
        <taxon>Bacillales</taxon>
        <taxon>Paenibacillaceae</taxon>
        <taxon>Fontibacillus</taxon>
    </lineage>
</organism>
<evidence type="ECO:0000313" key="9">
    <source>
        <dbReference type="Proteomes" id="UP000198972"/>
    </source>
</evidence>
<gene>
    <name evidence="8" type="ORF">SAMN04488542_15212</name>
</gene>
<evidence type="ECO:0000256" key="5">
    <source>
        <dbReference type="ARBA" id="ARBA00023136"/>
    </source>
</evidence>
<dbReference type="Pfam" id="PF07690">
    <property type="entry name" value="MFS_1"/>
    <property type="match status" value="1"/>
</dbReference>
<dbReference type="PROSITE" id="PS50850">
    <property type="entry name" value="MFS"/>
    <property type="match status" value="1"/>
</dbReference>
<dbReference type="AlphaFoldDB" id="A0A1G7UYT7"/>
<dbReference type="STRING" id="670482.SAMN04488542_15212"/>
<dbReference type="InterPro" id="IPR052714">
    <property type="entry name" value="MFS_Exporter"/>
</dbReference>
<accession>A0A1G7UYT7</accession>
<dbReference type="InterPro" id="IPR020846">
    <property type="entry name" value="MFS_dom"/>
</dbReference>
<feature type="transmembrane region" description="Helical" evidence="6">
    <location>
        <begin position="222"/>
        <end position="241"/>
    </location>
</feature>
<keyword evidence="9" id="KW-1185">Reference proteome</keyword>
<feature type="transmembrane region" description="Helical" evidence="6">
    <location>
        <begin position="160"/>
        <end position="179"/>
    </location>
</feature>
<evidence type="ECO:0000259" key="7">
    <source>
        <dbReference type="PROSITE" id="PS50850"/>
    </source>
</evidence>
<feature type="domain" description="Major facilitator superfamily (MFS) profile" evidence="7">
    <location>
        <begin position="4"/>
        <end position="394"/>
    </location>
</feature>
<feature type="transmembrane region" description="Helical" evidence="6">
    <location>
        <begin position="93"/>
        <end position="117"/>
    </location>
</feature>
<dbReference type="InterPro" id="IPR011701">
    <property type="entry name" value="MFS"/>
</dbReference>
<evidence type="ECO:0000313" key="8">
    <source>
        <dbReference type="EMBL" id="SDG51870.1"/>
    </source>
</evidence>
<dbReference type="GO" id="GO:0005886">
    <property type="term" value="C:plasma membrane"/>
    <property type="evidence" value="ECO:0007669"/>
    <property type="project" value="UniProtKB-SubCell"/>
</dbReference>
<dbReference type="Gene3D" id="1.20.1250.20">
    <property type="entry name" value="MFS general substrate transporter like domains"/>
    <property type="match status" value="1"/>
</dbReference>
<keyword evidence="2" id="KW-0813">Transport</keyword>
<dbReference type="CDD" id="cd17325">
    <property type="entry name" value="MFS_MdtG_SLC18_like"/>
    <property type="match status" value="1"/>
</dbReference>
<feature type="transmembrane region" description="Helical" evidence="6">
    <location>
        <begin position="371"/>
        <end position="389"/>
    </location>
</feature>
<feature type="transmembrane region" description="Helical" evidence="6">
    <location>
        <begin position="129"/>
        <end position="148"/>
    </location>
</feature>
<dbReference type="GO" id="GO:0022857">
    <property type="term" value="F:transmembrane transporter activity"/>
    <property type="evidence" value="ECO:0007669"/>
    <property type="project" value="InterPro"/>
</dbReference>
<proteinExistence type="predicted"/>
<feature type="transmembrane region" description="Helical" evidence="6">
    <location>
        <begin position="284"/>
        <end position="302"/>
    </location>
</feature>
<keyword evidence="5 6" id="KW-0472">Membrane</keyword>
<name>A0A1G7UYT7_9BACL</name>
<feature type="transmembrane region" description="Helical" evidence="6">
    <location>
        <begin position="342"/>
        <end position="365"/>
    </location>
</feature>
<feature type="transmembrane region" description="Helical" evidence="6">
    <location>
        <begin position="7"/>
        <end position="26"/>
    </location>
</feature>
<protein>
    <submittedName>
        <fullName evidence="8">Predicted arabinose efflux permease, MFS family</fullName>
    </submittedName>
</protein>
<feature type="transmembrane region" description="Helical" evidence="6">
    <location>
        <begin position="253"/>
        <end position="272"/>
    </location>
</feature>
<dbReference type="InterPro" id="IPR036259">
    <property type="entry name" value="MFS_trans_sf"/>
</dbReference>
<feature type="transmembrane region" description="Helical" evidence="6">
    <location>
        <begin position="69"/>
        <end position="87"/>
    </location>
</feature>
<evidence type="ECO:0000256" key="1">
    <source>
        <dbReference type="ARBA" id="ARBA00004651"/>
    </source>
</evidence>
<dbReference type="Proteomes" id="UP000198972">
    <property type="component" value="Unassembled WGS sequence"/>
</dbReference>
<dbReference type="RefSeq" id="WP_245742759.1">
    <property type="nucleotide sequence ID" value="NZ_FNBG01000052.1"/>
</dbReference>
<evidence type="ECO:0000256" key="4">
    <source>
        <dbReference type="ARBA" id="ARBA00022989"/>
    </source>
</evidence>
<dbReference type="EMBL" id="FNBG01000052">
    <property type="protein sequence ID" value="SDG51870.1"/>
    <property type="molecule type" value="Genomic_DNA"/>
</dbReference>
<feature type="transmembrane region" description="Helical" evidence="6">
    <location>
        <begin position="308"/>
        <end position="330"/>
    </location>
</feature>
<comment type="subcellular location">
    <subcellularLocation>
        <location evidence="1">Cell membrane</location>
        <topology evidence="1">Multi-pass membrane protein</topology>
    </subcellularLocation>
</comment>
<reference evidence="8 9" key="1">
    <citation type="submission" date="2016-10" db="EMBL/GenBank/DDBJ databases">
        <authorList>
            <person name="de Groot N.N."/>
        </authorList>
    </citation>
    <scope>NUCLEOTIDE SEQUENCE [LARGE SCALE GENOMIC DNA]</scope>
    <source>
        <strain evidence="8 9">DSM 28129</strain>
    </source>
</reference>
<dbReference type="PANTHER" id="PTHR23531:SF2">
    <property type="entry name" value="PERMEASE"/>
    <property type="match status" value="1"/>
</dbReference>
<sequence length="409" mass="44162">MTKMKFMLYGLVFICFMDLFVQLPVMGPLAKSLGAGSFVTGLAVGLYSLTNMFGNLAAGIWIDRVGGKIVLITGFICTACVLLMYLLVNDPIYLLIVRFVHGLAGGLLVPSAFTLISKFASKGSGEGKAMALSGAAVGLAAIVGPAAAGILKARVGLDLLFLYTAVLLFIGALIALIWAPRDDRSDMKQIQHINSNKLKQPAEQQQASFTSIFNNKPVIQSYIGAFSLMFAMGALTYALPLKADQLSFPDQTAGLLLSTFGIVAILVFVLPVNKLFDRVPPLKLIFIGGLFVVISLLLLSLLRDKLSMYIVMGFYGLGFALLFPSLNALLIRNVTPENKGKAFGLFYAFFSIGVVAGSSGLSALSGYYDDVLRLAGAIIFIAGIGVCMWHKLEKQKKRDYDYERQETQL</sequence>
<keyword evidence="3 6" id="KW-0812">Transmembrane</keyword>